<reference evidence="5 6" key="1">
    <citation type="submission" date="2024-11" db="EMBL/GenBank/DDBJ databases">
        <authorList>
            <person name="Lucas J.A."/>
        </authorList>
    </citation>
    <scope>NUCLEOTIDE SEQUENCE [LARGE SCALE GENOMIC DNA]</scope>
    <source>
        <strain evidence="5 6">Z 5.4</strain>
    </source>
</reference>
<dbReference type="InterPro" id="IPR000524">
    <property type="entry name" value="Tscrpt_reg_HTH_GntR"/>
</dbReference>
<evidence type="ECO:0000256" key="1">
    <source>
        <dbReference type="ARBA" id="ARBA00023015"/>
    </source>
</evidence>
<keyword evidence="2" id="KW-0238">DNA-binding</keyword>
<evidence type="ECO:0000313" key="5">
    <source>
        <dbReference type="EMBL" id="MFK9094603.1"/>
    </source>
</evidence>
<dbReference type="Proteomes" id="UP001623041">
    <property type="component" value="Unassembled WGS sequence"/>
</dbReference>
<evidence type="ECO:0000313" key="6">
    <source>
        <dbReference type="Proteomes" id="UP001623041"/>
    </source>
</evidence>
<comment type="caution">
    <text evidence="5">The sequence shown here is derived from an EMBL/GenBank/DDBJ whole genome shotgun (WGS) entry which is preliminary data.</text>
</comment>
<dbReference type="SUPFAM" id="SSF48008">
    <property type="entry name" value="GntR ligand-binding domain-like"/>
    <property type="match status" value="1"/>
</dbReference>
<dbReference type="Gene3D" id="1.10.10.10">
    <property type="entry name" value="Winged helix-like DNA-binding domain superfamily/Winged helix DNA-binding domain"/>
    <property type="match status" value="1"/>
</dbReference>
<evidence type="ECO:0000256" key="3">
    <source>
        <dbReference type="ARBA" id="ARBA00023163"/>
    </source>
</evidence>
<evidence type="ECO:0000256" key="2">
    <source>
        <dbReference type="ARBA" id="ARBA00023125"/>
    </source>
</evidence>
<name>A0ABW8RM47_9BACI</name>
<keyword evidence="6" id="KW-1185">Reference proteome</keyword>
<dbReference type="Gene3D" id="1.20.120.530">
    <property type="entry name" value="GntR ligand-binding domain-like"/>
    <property type="match status" value="1"/>
</dbReference>
<dbReference type="Pfam" id="PF00392">
    <property type="entry name" value="GntR"/>
    <property type="match status" value="1"/>
</dbReference>
<dbReference type="InterPro" id="IPR008920">
    <property type="entry name" value="TF_FadR/GntR_C"/>
</dbReference>
<dbReference type="RefSeq" id="WP_406583068.1">
    <property type="nucleotide sequence ID" value="NZ_JBJHQH010000025.1"/>
</dbReference>
<dbReference type="PANTHER" id="PTHR43537">
    <property type="entry name" value="TRANSCRIPTIONAL REGULATOR, GNTR FAMILY"/>
    <property type="match status" value="1"/>
</dbReference>
<evidence type="ECO:0000259" key="4">
    <source>
        <dbReference type="PROSITE" id="PS50949"/>
    </source>
</evidence>
<dbReference type="InterPro" id="IPR011711">
    <property type="entry name" value="GntR_C"/>
</dbReference>
<proteinExistence type="predicted"/>
<dbReference type="InterPro" id="IPR036388">
    <property type="entry name" value="WH-like_DNA-bd_sf"/>
</dbReference>
<dbReference type="SMART" id="SM00895">
    <property type="entry name" value="FCD"/>
    <property type="match status" value="1"/>
</dbReference>
<dbReference type="CDD" id="cd07377">
    <property type="entry name" value="WHTH_GntR"/>
    <property type="match status" value="1"/>
</dbReference>
<accession>A0ABW8RM47</accession>
<dbReference type="PROSITE" id="PS50949">
    <property type="entry name" value="HTH_GNTR"/>
    <property type="match status" value="1"/>
</dbReference>
<keyword evidence="3" id="KW-0804">Transcription</keyword>
<organism evidence="5 6">
    <name type="scientific">Bacillus salipaludis</name>
    <dbReference type="NCBI Taxonomy" id="2547811"/>
    <lineage>
        <taxon>Bacteria</taxon>
        <taxon>Bacillati</taxon>
        <taxon>Bacillota</taxon>
        <taxon>Bacilli</taxon>
        <taxon>Bacillales</taxon>
        <taxon>Bacillaceae</taxon>
        <taxon>Bacillus</taxon>
    </lineage>
</organism>
<dbReference type="Pfam" id="PF07729">
    <property type="entry name" value="FCD"/>
    <property type="match status" value="1"/>
</dbReference>
<keyword evidence="1" id="KW-0805">Transcription regulation</keyword>
<dbReference type="PRINTS" id="PR00035">
    <property type="entry name" value="HTHGNTR"/>
</dbReference>
<dbReference type="SMART" id="SM00345">
    <property type="entry name" value="HTH_GNTR"/>
    <property type="match status" value="1"/>
</dbReference>
<dbReference type="SUPFAM" id="SSF46785">
    <property type="entry name" value="Winged helix' DNA-binding domain"/>
    <property type="match status" value="1"/>
</dbReference>
<feature type="domain" description="HTH gntR-type" evidence="4">
    <location>
        <begin position="9"/>
        <end position="77"/>
    </location>
</feature>
<sequence length="238" mass="26544">MDLKPIQKKRVYQEIIEQIKDSIRNGGLKPGDKLPSERELADRLSVSRNAVREAVSVMESAGLVEILQGIGIFLKEDNQDILTSRMDGLLNQQGLNLAELLEVREGLEGQGAFLAAARRTASDLDAIKIAYEKMKNAYALNQIAAEEDYEFHIAVVTAAQNATLLDAVKLFSDTFLLGVQHLRSRSIKAGKSQTVLTEHFEIYQAIEQQDAERAEKAMRVHIANAKKRHLLDSKFTSL</sequence>
<dbReference type="InterPro" id="IPR036390">
    <property type="entry name" value="WH_DNA-bd_sf"/>
</dbReference>
<protein>
    <submittedName>
        <fullName evidence="5">FadR/GntR family transcriptional regulator</fullName>
    </submittedName>
</protein>
<gene>
    <name evidence="5" type="ORF">ACJEBI_24415</name>
</gene>
<dbReference type="EMBL" id="JBJHQH010000025">
    <property type="protein sequence ID" value="MFK9094603.1"/>
    <property type="molecule type" value="Genomic_DNA"/>
</dbReference>
<dbReference type="PANTHER" id="PTHR43537:SF5">
    <property type="entry name" value="UXU OPERON TRANSCRIPTIONAL REGULATOR"/>
    <property type="match status" value="1"/>
</dbReference>